<comment type="caution">
    <text evidence="6">The sequence shown here is derived from an EMBL/GenBank/DDBJ whole genome shotgun (WGS) entry which is preliminary data.</text>
</comment>
<dbReference type="Gene3D" id="3.40.640.10">
    <property type="entry name" value="Type I PLP-dependent aspartate aminotransferase-like (Major domain)"/>
    <property type="match status" value="1"/>
</dbReference>
<comment type="cofactor">
    <cofactor evidence="1">
        <name>pyridoxal 5'-phosphate</name>
        <dbReference type="ChEBI" id="CHEBI:597326"/>
    </cofactor>
</comment>
<dbReference type="CDD" id="cd00610">
    <property type="entry name" value="OAT_like"/>
    <property type="match status" value="1"/>
</dbReference>
<organism evidence="6 7">
    <name type="scientific">Candidatus Roizmanbacteria bacterium CG11_big_fil_rev_8_21_14_0_20_37_16</name>
    <dbReference type="NCBI Taxonomy" id="1974857"/>
    <lineage>
        <taxon>Bacteria</taxon>
        <taxon>Candidatus Roizmaniibacteriota</taxon>
    </lineage>
</organism>
<dbReference type="AlphaFoldDB" id="A0A2H0KJN6"/>
<dbReference type="Gene3D" id="3.90.1150.10">
    <property type="entry name" value="Aspartate Aminotransferase, domain 1"/>
    <property type="match status" value="1"/>
</dbReference>
<dbReference type="InterPro" id="IPR050103">
    <property type="entry name" value="Class-III_PLP-dep_AT"/>
</dbReference>
<proteinExistence type="inferred from homology"/>
<evidence type="ECO:0008006" key="8">
    <source>
        <dbReference type="Google" id="ProtNLM"/>
    </source>
</evidence>
<keyword evidence="4 5" id="KW-0663">Pyridoxal phosphate</keyword>
<dbReference type="InterPro" id="IPR015422">
    <property type="entry name" value="PyrdxlP-dep_Trfase_small"/>
</dbReference>
<evidence type="ECO:0000256" key="3">
    <source>
        <dbReference type="ARBA" id="ARBA00022679"/>
    </source>
</evidence>
<evidence type="ECO:0000313" key="7">
    <source>
        <dbReference type="Proteomes" id="UP000229497"/>
    </source>
</evidence>
<dbReference type="PIRSF" id="PIRSF000521">
    <property type="entry name" value="Transaminase_4ab_Lys_Orn"/>
    <property type="match status" value="1"/>
</dbReference>
<sequence>MIKNKITYNSFSDYQFKVTKAKDSFIWDDKGNKLIDFTSGWNVTNLGWNNEEIKKAIIVQAKKNIYSSMWLADPIQEEYASKLTGSLPKPLSTITREVTGVTANIMAIKTARAYTGKRKILSFRDTFHGSLYQTLQLGYAPEYPISKAIFLNFKDHIQLKYPRVNYEDKNEKQILNNFLNEVENIFKNDKEIGAFITEAGIITGWGSTFIAPKGFLTEVRKLTKKYGVLLILDEVGTGFSRTGKLYGMNHENITPDIVTFAKGIGNGSTIAATVTTQEIAEKTYLKSNPQSTFGWSPLNVAGALRTLEIHQRDKVWEKAKFDGDYIIKTLRNELKNISYVEDINGLGMEIGIRLKSGLKNFNMIKFIEIARSKGLHLANADSYSFQLMPPLTIERDILDNGLEIIVDLFNSFNY</sequence>
<dbReference type="GO" id="GO:0030170">
    <property type="term" value="F:pyridoxal phosphate binding"/>
    <property type="evidence" value="ECO:0007669"/>
    <property type="project" value="InterPro"/>
</dbReference>
<accession>A0A2H0KJN6</accession>
<keyword evidence="3" id="KW-0808">Transferase</keyword>
<dbReference type="GO" id="GO:0008483">
    <property type="term" value="F:transaminase activity"/>
    <property type="evidence" value="ECO:0007669"/>
    <property type="project" value="UniProtKB-KW"/>
</dbReference>
<dbReference type="InterPro" id="IPR015421">
    <property type="entry name" value="PyrdxlP-dep_Trfase_major"/>
</dbReference>
<evidence type="ECO:0000256" key="1">
    <source>
        <dbReference type="ARBA" id="ARBA00001933"/>
    </source>
</evidence>
<dbReference type="Pfam" id="PF00202">
    <property type="entry name" value="Aminotran_3"/>
    <property type="match status" value="1"/>
</dbReference>
<reference evidence="6 7" key="1">
    <citation type="submission" date="2017-09" db="EMBL/GenBank/DDBJ databases">
        <title>Depth-based differentiation of microbial function through sediment-hosted aquifers and enrichment of novel symbionts in the deep terrestrial subsurface.</title>
        <authorList>
            <person name="Probst A.J."/>
            <person name="Ladd B."/>
            <person name="Jarett J.K."/>
            <person name="Geller-Mcgrath D.E."/>
            <person name="Sieber C.M."/>
            <person name="Emerson J.B."/>
            <person name="Anantharaman K."/>
            <person name="Thomas B.C."/>
            <person name="Malmstrom R."/>
            <person name="Stieglmeier M."/>
            <person name="Klingl A."/>
            <person name="Woyke T."/>
            <person name="Ryan C.M."/>
            <person name="Banfield J.F."/>
        </authorList>
    </citation>
    <scope>NUCLEOTIDE SEQUENCE [LARGE SCALE GENOMIC DNA]</scope>
    <source>
        <strain evidence="6">CG11_big_fil_rev_8_21_14_0_20_37_16</strain>
    </source>
</reference>
<evidence type="ECO:0000256" key="4">
    <source>
        <dbReference type="ARBA" id="ARBA00022898"/>
    </source>
</evidence>
<evidence type="ECO:0000313" key="6">
    <source>
        <dbReference type="EMBL" id="PIQ71470.1"/>
    </source>
</evidence>
<protein>
    <recommendedName>
        <fullName evidence="8">Aspartate aminotransferase family protein</fullName>
    </recommendedName>
</protein>
<dbReference type="InterPro" id="IPR015424">
    <property type="entry name" value="PyrdxlP-dep_Trfase"/>
</dbReference>
<gene>
    <name evidence="6" type="ORF">COV87_03220</name>
</gene>
<dbReference type="InterPro" id="IPR005814">
    <property type="entry name" value="Aminotrans_3"/>
</dbReference>
<evidence type="ECO:0000256" key="5">
    <source>
        <dbReference type="RuleBase" id="RU003560"/>
    </source>
</evidence>
<dbReference type="Proteomes" id="UP000229497">
    <property type="component" value="Unassembled WGS sequence"/>
</dbReference>
<comment type="similarity">
    <text evidence="5">Belongs to the class-III pyridoxal-phosphate-dependent aminotransferase family.</text>
</comment>
<name>A0A2H0KJN6_9BACT</name>
<dbReference type="SUPFAM" id="SSF53383">
    <property type="entry name" value="PLP-dependent transferases"/>
    <property type="match status" value="1"/>
</dbReference>
<dbReference type="PANTHER" id="PTHR11986">
    <property type="entry name" value="AMINOTRANSFERASE CLASS III"/>
    <property type="match status" value="1"/>
</dbReference>
<dbReference type="InterPro" id="IPR049704">
    <property type="entry name" value="Aminotrans_3_PPA_site"/>
</dbReference>
<dbReference type="PANTHER" id="PTHR11986:SF79">
    <property type="entry name" value="ACETYLORNITHINE AMINOTRANSFERASE, MITOCHONDRIAL"/>
    <property type="match status" value="1"/>
</dbReference>
<evidence type="ECO:0000256" key="2">
    <source>
        <dbReference type="ARBA" id="ARBA00022576"/>
    </source>
</evidence>
<keyword evidence="2" id="KW-0032">Aminotransferase</keyword>
<dbReference type="PROSITE" id="PS00600">
    <property type="entry name" value="AA_TRANSFER_CLASS_3"/>
    <property type="match status" value="1"/>
</dbReference>
<dbReference type="GO" id="GO:0042802">
    <property type="term" value="F:identical protein binding"/>
    <property type="evidence" value="ECO:0007669"/>
    <property type="project" value="TreeGrafter"/>
</dbReference>
<dbReference type="EMBL" id="PCVK01000092">
    <property type="protein sequence ID" value="PIQ71470.1"/>
    <property type="molecule type" value="Genomic_DNA"/>
</dbReference>